<accession>A0ABS6JR31</accession>
<keyword evidence="3" id="KW-1185">Reference proteome</keyword>
<comment type="caution">
    <text evidence="2">The sequence shown here is derived from an EMBL/GenBank/DDBJ whole genome shotgun (WGS) entry which is preliminary data.</text>
</comment>
<gene>
    <name evidence="2" type="ORF">KS419_23725</name>
</gene>
<dbReference type="RefSeq" id="WP_217069576.1">
    <property type="nucleotide sequence ID" value="NZ_JAHQCS010000184.1"/>
</dbReference>
<keyword evidence="1" id="KW-0472">Membrane</keyword>
<proteinExistence type="predicted"/>
<sequence>MNGIKTFFEALWVFLLFMGCTLIFYCGILWVSEEYNQYHRYDEPKGRSVKVFQLNDAEFANLPVWRLHLFLNHGE</sequence>
<dbReference type="Proteomes" id="UP000784880">
    <property type="component" value="Unassembled WGS sequence"/>
</dbReference>
<dbReference type="PROSITE" id="PS51257">
    <property type="entry name" value="PROKAR_LIPOPROTEIN"/>
    <property type="match status" value="1"/>
</dbReference>
<keyword evidence="1" id="KW-1133">Transmembrane helix</keyword>
<evidence type="ECO:0000313" key="3">
    <source>
        <dbReference type="Proteomes" id="UP000784880"/>
    </source>
</evidence>
<reference evidence="2 3" key="1">
    <citation type="submission" date="2021-06" db="EMBL/GenBank/DDBJ databases">
        <title>Bacillus sp. RD4P76, an endophyte from a halophyte.</title>
        <authorList>
            <person name="Sun J.-Q."/>
        </authorList>
    </citation>
    <scope>NUCLEOTIDE SEQUENCE [LARGE SCALE GENOMIC DNA]</scope>
    <source>
        <strain evidence="2 3">CGMCC 1.15917</strain>
    </source>
</reference>
<protein>
    <submittedName>
        <fullName evidence="2">YqzK family protein</fullName>
    </submittedName>
</protein>
<dbReference type="EMBL" id="JAHQCS010000184">
    <property type="protein sequence ID" value="MBU9714758.1"/>
    <property type="molecule type" value="Genomic_DNA"/>
</dbReference>
<dbReference type="InterPro" id="IPR025321">
    <property type="entry name" value="DUF4227"/>
</dbReference>
<evidence type="ECO:0000313" key="2">
    <source>
        <dbReference type="EMBL" id="MBU9714758.1"/>
    </source>
</evidence>
<name>A0ABS6JR31_9BACI</name>
<organism evidence="2 3">
    <name type="scientific">Evansella tamaricis</name>
    <dbReference type="NCBI Taxonomy" id="2069301"/>
    <lineage>
        <taxon>Bacteria</taxon>
        <taxon>Bacillati</taxon>
        <taxon>Bacillota</taxon>
        <taxon>Bacilli</taxon>
        <taxon>Bacillales</taxon>
        <taxon>Bacillaceae</taxon>
        <taxon>Evansella</taxon>
    </lineage>
</organism>
<keyword evidence="1" id="KW-0812">Transmembrane</keyword>
<feature type="transmembrane region" description="Helical" evidence="1">
    <location>
        <begin position="12"/>
        <end position="31"/>
    </location>
</feature>
<dbReference type="Pfam" id="PF14004">
    <property type="entry name" value="DUF4227"/>
    <property type="match status" value="1"/>
</dbReference>
<evidence type="ECO:0000256" key="1">
    <source>
        <dbReference type="SAM" id="Phobius"/>
    </source>
</evidence>